<proteinExistence type="inferred from homology"/>
<evidence type="ECO:0000256" key="2">
    <source>
        <dbReference type="ARBA" id="ARBA00022617"/>
    </source>
</evidence>
<evidence type="ECO:0000256" key="6">
    <source>
        <dbReference type="ARBA" id="ARBA00023004"/>
    </source>
</evidence>
<dbReference type="PANTHER" id="PTHR47870">
    <property type="entry name" value="CYTOCHROME C-TYPE BIOGENESIS PROTEIN CCMH"/>
    <property type="match status" value="1"/>
</dbReference>
<keyword evidence="8" id="KW-0812">Transmembrane</keyword>
<protein>
    <recommendedName>
        <fullName evidence="9">CcmH/CycL/Ccl2/NrfF N-terminal domain-containing protein</fullName>
    </recommendedName>
</protein>
<keyword evidence="8" id="KW-0472">Membrane</keyword>
<evidence type="ECO:0000256" key="8">
    <source>
        <dbReference type="SAM" id="Phobius"/>
    </source>
</evidence>
<dbReference type="GO" id="GO:0005886">
    <property type="term" value="C:plasma membrane"/>
    <property type="evidence" value="ECO:0007669"/>
    <property type="project" value="TreeGrafter"/>
</dbReference>
<dbReference type="EMBL" id="UOFL01000197">
    <property type="protein sequence ID" value="VAW80395.1"/>
    <property type="molecule type" value="Genomic_DNA"/>
</dbReference>
<accession>A0A3B0YHP2</accession>
<sequence length="174" mass="19955">MKHLHAIVLLLMLMPTAWSVSKILPFPEKKMEANYEWLTNNLRCQKCANQTLSDSQSDLASDLKKRVYKLVLTGKSKEEIVEYLIKRFGDRVAYDPPFRTTTAILWILPVLLLFTGLFVMVKAIHNRQKSAGKNDQTLNESELQRLEQLLGNEATTKDSNHDSVNTTPNQERQP</sequence>
<keyword evidence="6" id="KW-0408">Iron</keyword>
<keyword evidence="2" id="KW-0349">Heme</keyword>
<evidence type="ECO:0000259" key="9">
    <source>
        <dbReference type="Pfam" id="PF03918"/>
    </source>
</evidence>
<dbReference type="Gene3D" id="1.10.8.640">
    <property type="entry name" value="Cytochrome C biogenesis protein"/>
    <property type="match status" value="1"/>
</dbReference>
<organism evidence="10">
    <name type="scientific">hydrothermal vent metagenome</name>
    <dbReference type="NCBI Taxonomy" id="652676"/>
    <lineage>
        <taxon>unclassified sequences</taxon>
        <taxon>metagenomes</taxon>
        <taxon>ecological metagenomes</taxon>
    </lineage>
</organism>
<dbReference type="Pfam" id="PF03918">
    <property type="entry name" value="CcmH"/>
    <property type="match status" value="1"/>
</dbReference>
<keyword evidence="5" id="KW-0201">Cytochrome c-type biogenesis</keyword>
<keyword evidence="8" id="KW-1133">Transmembrane helix</keyword>
<dbReference type="AlphaFoldDB" id="A0A3B0YHP2"/>
<gene>
    <name evidence="10" type="ORF">MNBD_GAMMA12-2849</name>
</gene>
<dbReference type="InterPro" id="IPR051263">
    <property type="entry name" value="C-type_cytochrome_biogenesis"/>
</dbReference>
<comment type="similarity">
    <text evidence="1">Belongs to the CcmH/CycL/Ccl2/NrfF family.</text>
</comment>
<evidence type="ECO:0000256" key="7">
    <source>
        <dbReference type="SAM" id="MobiDB-lite"/>
    </source>
</evidence>
<feature type="transmembrane region" description="Helical" evidence="8">
    <location>
        <begin position="103"/>
        <end position="124"/>
    </location>
</feature>
<keyword evidence="4" id="KW-0732">Signal</keyword>
<feature type="domain" description="CcmH/CycL/Ccl2/NrfF N-terminal" evidence="9">
    <location>
        <begin position="8"/>
        <end position="150"/>
    </location>
</feature>
<evidence type="ECO:0000256" key="4">
    <source>
        <dbReference type="ARBA" id="ARBA00022729"/>
    </source>
</evidence>
<dbReference type="PANTHER" id="PTHR47870:SF1">
    <property type="entry name" value="CYTOCHROME C-TYPE BIOGENESIS PROTEIN CCMH"/>
    <property type="match status" value="1"/>
</dbReference>
<dbReference type="FunFam" id="1.10.8.640:FF:000001">
    <property type="entry name" value="Cytochrome c-type biogenesis protein"/>
    <property type="match status" value="1"/>
</dbReference>
<dbReference type="GO" id="GO:0046872">
    <property type="term" value="F:metal ion binding"/>
    <property type="evidence" value="ECO:0007669"/>
    <property type="project" value="UniProtKB-KW"/>
</dbReference>
<evidence type="ECO:0000256" key="5">
    <source>
        <dbReference type="ARBA" id="ARBA00022748"/>
    </source>
</evidence>
<dbReference type="GO" id="GO:0017004">
    <property type="term" value="P:cytochrome complex assembly"/>
    <property type="evidence" value="ECO:0007669"/>
    <property type="project" value="UniProtKB-KW"/>
</dbReference>
<evidence type="ECO:0000256" key="1">
    <source>
        <dbReference type="ARBA" id="ARBA00010342"/>
    </source>
</evidence>
<dbReference type="InterPro" id="IPR038297">
    <property type="entry name" value="CcmH/CycL/NrfF/Ccl2_sf"/>
</dbReference>
<dbReference type="InterPro" id="IPR005616">
    <property type="entry name" value="CcmH/CycL/Ccl2/NrfF_N"/>
</dbReference>
<feature type="region of interest" description="Disordered" evidence="7">
    <location>
        <begin position="143"/>
        <end position="174"/>
    </location>
</feature>
<feature type="compositionally biased region" description="Polar residues" evidence="7">
    <location>
        <begin position="162"/>
        <end position="174"/>
    </location>
</feature>
<reference evidence="10" key="1">
    <citation type="submission" date="2018-06" db="EMBL/GenBank/DDBJ databases">
        <authorList>
            <person name="Zhirakovskaya E."/>
        </authorList>
    </citation>
    <scope>NUCLEOTIDE SEQUENCE</scope>
</reference>
<evidence type="ECO:0000313" key="10">
    <source>
        <dbReference type="EMBL" id="VAW80395.1"/>
    </source>
</evidence>
<evidence type="ECO:0000256" key="3">
    <source>
        <dbReference type="ARBA" id="ARBA00022723"/>
    </source>
</evidence>
<dbReference type="CDD" id="cd16378">
    <property type="entry name" value="CcmH_N"/>
    <property type="match status" value="1"/>
</dbReference>
<name>A0A3B0YHP2_9ZZZZ</name>
<keyword evidence="3" id="KW-0479">Metal-binding</keyword>